<protein>
    <submittedName>
        <fullName evidence="3">PhzF family phenazine biosynthesis protein</fullName>
    </submittedName>
</protein>
<dbReference type="PANTHER" id="PTHR13774">
    <property type="entry name" value="PHENAZINE BIOSYNTHESIS PROTEIN"/>
    <property type="match status" value="1"/>
</dbReference>
<sequence length="262" mass="29247">MTAYPFYQVNAFTNSIFGGNPAAVCPLTSWLPTELMQQLAKENNLSETAFFVQDGDIFHIRWFTPEIEMDLAGHPTLATAFVIFNDLNYAKAEIEFHSNSGPLYVVNKGNGLLEMNFPSRMPEICNQPLALIEGIGHQPYQMLKSRDYVLVYHSQKEVADLKPDFNWLNKVDTMGIIATAPGDDCDFVSRFFVPNSVIGEDPVTGSAHATLIPFWAKQLSKTNMLAKQISERGGVLYCESKGDRVTIGGECVLYIKGEYFLP</sequence>
<dbReference type="NCBIfam" id="TIGR00654">
    <property type="entry name" value="PhzF_family"/>
    <property type="match status" value="1"/>
</dbReference>
<evidence type="ECO:0000313" key="3">
    <source>
        <dbReference type="EMBL" id="MFC4232845.1"/>
    </source>
</evidence>
<accession>A0ABV8Q016</accession>
<organism evidence="3 4">
    <name type="scientific">Parasediminibacterium paludis</name>
    <dbReference type="NCBI Taxonomy" id="908966"/>
    <lineage>
        <taxon>Bacteria</taxon>
        <taxon>Pseudomonadati</taxon>
        <taxon>Bacteroidota</taxon>
        <taxon>Chitinophagia</taxon>
        <taxon>Chitinophagales</taxon>
        <taxon>Chitinophagaceae</taxon>
        <taxon>Parasediminibacterium</taxon>
    </lineage>
</organism>
<dbReference type="SUPFAM" id="SSF54506">
    <property type="entry name" value="Diaminopimelate epimerase-like"/>
    <property type="match status" value="1"/>
</dbReference>
<evidence type="ECO:0000256" key="2">
    <source>
        <dbReference type="ARBA" id="ARBA00023235"/>
    </source>
</evidence>
<dbReference type="InterPro" id="IPR003719">
    <property type="entry name" value="Phenazine_PhzF-like"/>
</dbReference>
<dbReference type="RefSeq" id="WP_379014857.1">
    <property type="nucleotide sequence ID" value="NZ_JBHSDC010000027.1"/>
</dbReference>
<comment type="similarity">
    <text evidence="1">Belongs to the PhzF family.</text>
</comment>
<keyword evidence="4" id="KW-1185">Reference proteome</keyword>
<evidence type="ECO:0000313" key="4">
    <source>
        <dbReference type="Proteomes" id="UP001595906"/>
    </source>
</evidence>
<reference evidence="4" key="1">
    <citation type="journal article" date="2019" name="Int. J. Syst. Evol. Microbiol.">
        <title>The Global Catalogue of Microorganisms (GCM) 10K type strain sequencing project: providing services to taxonomists for standard genome sequencing and annotation.</title>
        <authorList>
            <consortium name="The Broad Institute Genomics Platform"/>
            <consortium name="The Broad Institute Genome Sequencing Center for Infectious Disease"/>
            <person name="Wu L."/>
            <person name="Ma J."/>
        </authorList>
    </citation>
    <scope>NUCLEOTIDE SEQUENCE [LARGE SCALE GENOMIC DNA]</scope>
    <source>
        <strain evidence="4">CECT 8010</strain>
    </source>
</reference>
<keyword evidence="2" id="KW-0413">Isomerase</keyword>
<dbReference type="Pfam" id="PF02567">
    <property type="entry name" value="PhzC-PhzF"/>
    <property type="match status" value="1"/>
</dbReference>
<dbReference type="Proteomes" id="UP001595906">
    <property type="component" value="Unassembled WGS sequence"/>
</dbReference>
<dbReference type="EMBL" id="JBHSDC010000027">
    <property type="protein sequence ID" value="MFC4232845.1"/>
    <property type="molecule type" value="Genomic_DNA"/>
</dbReference>
<evidence type="ECO:0000256" key="1">
    <source>
        <dbReference type="ARBA" id="ARBA00008270"/>
    </source>
</evidence>
<gene>
    <name evidence="3" type="ORF">ACFOW1_13165</name>
</gene>
<dbReference type="PIRSF" id="PIRSF016184">
    <property type="entry name" value="PhzC_PhzF"/>
    <property type="match status" value="1"/>
</dbReference>
<dbReference type="Gene3D" id="3.10.310.10">
    <property type="entry name" value="Diaminopimelate Epimerase, Chain A, domain 1"/>
    <property type="match status" value="2"/>
</dbReference>
<name>A0ABV8Q016_9BACT</name>
<proteinExistence type="inferred from homology"/>
<comment type="caution">
    <text evidence="3">The sequence shown here is derived from an EMBL/GenBank/DDBJ whole genome shotgun (WGS) entry which is preliminary data.</text>
</comment>
<dbReference type="PANTHER" id="PTHR13774:SF17">
    <property type="entry name" value="PHENAZINE BIOSYNTHESIS-LIKE DOMAIN-CONTAINING PROTEIN"/>
    <property type="match status" value="1"/>
</dbReference>